<keyword evidence="9" id="KW-0879">Wnt signaling pathway</keyword>
<dbReference type="GO" id="GO:0006915">
    <property type="term" value="P:apoptotic process"/>
    <property type="evidence" value="ECO:0007669"/>
    <property type="project" value="UniProtKB-KW"/>
</dbReference>
<comment type="similarity">
    <text evidence="5">Belongs to the short-chain dehydrogenases/reductases (SDR) family.</text>
</comment>
<evidence type="ECO:0000256" key="14">
    <source>
        <dbReference type="ARBA" id="ARBA00023034"/>
    </source>
</evidence>
<evidence type="ECO:0000313" key="19">
    <source>
        <dbReference type="Ensembl" id="ENSTNIP00000015071.1"/>
    </source>
</evidence>
<dbReference type="SUPFAM" id="SSF51735">
    <property type="entry name" value="NAD(P)-binding Rossmann-fold domains"/>
    <property type="match status" value="1"/>
</dbReference>
<keyword evidence="10" id="KW-0053">Apoptosis</keyword>
<organism evidence="19 20">
    <name type="scientific">Tetraodon nigroviridis</name>
    <name type="common">Spotted green pufferfish</name>
    <name type="synonym">Chelonodon nigroviridis</name>
    <dbReference type="NCBI Taxonomy" id="99883"/>
    <lineage>
        <taxon>Eukaryota</taxon>
        <taxon>Metazoa</taxon>
        <taxon>Chordata</taxon>
        <taxon>Craniata</taxon>
        <taxon>Vertebrata</taxon>
        <taxon>Euteleostomi</taxon>
        <taxon>Actinopterygii</taxon>
        <taxon>Neopterygii</taxon>
        <taxon>Teleostei</taxon>
        <taxon>Neoteleostei</taxon>
        <taxon>Acanthomorphata</taxon>
        <taxon>Eupercaria</taxon>
        <taxon>Tetraodontiformes</taxon>
        <taxon>Tetradontoidea</taxon>
        <taxon>Tetraodontidae</taxon>
        <taxon>Tetraodon</taxon>
    </lineage>
</organism>
<protein>
    <recommendedName>
        <fullName evidence="6">WW domain-containing oxidoreductase</fullName>
    </recommendedName>
</protein>
<feature type="domain" description="WW" evidence="18">
    <location>
        <begin position="57"/>
        <end position="90"/>
    </location>
</feature>
<dbReference type="InParanoid" id="H3D3I3"/>
<dbReference type="InterPro" id="IPR001202">
    <property type="entry name" value="WW_dom"/>
</dbReference>
<evidence type="ECO:0000256" key="4">
    <source>
        <dbReference type="ARBA" id="ARBA00004555"/>
    </source>
</evidence>
<evidence type="ECO:0000256" key="5">
    <source>
        <dbReference type="ARBA" id="ARBA00006484"/>
    </source>
</evidence>
<evidence type="ECO:0000256" key="2">
    <source>
        <dbReference type="ARBA" id="ARBA00004371"/>
    </source>
</evidence>
<feature type="region of interest" description="Disordered" evidence="17">
    <location>
        <begin position="1"/>
        <end position="24"/>
    </location>
</feature>
<keyword evidence="14" id="KW-0333">Golgi apparatus</keyword>
<dbReference type="InterPro" id="IPR002347">
    <property type="entry name" value="SDR_fam"/>
</dbReference>
<dbReference type="PROSITE" id="PS01159">
    <property type="entry name" value="WW_DOMAIN_1"/>
    <property type="match status" value="1"/>
</dbReference>
<name>H3D3I3_TETNG</name>
<dbReference type="InterPro" id="IPR036020">
    <property type="entry name" value="WW_dom_sf"/>
</dbReference>
<dbReference type="GO" id="GO:0016055">
    <property type="term" value="P:Wnt signaling pathway"/>
    <property type="evidence" value="ECO:0007669"/>
    <property type="project" value="UniProtKB-KW"/>
</dbReference>
<keyword evidence="15" id="KW-0496">Mitochondrion</keyword>
<evidence type="ECO:0000256" key="10">
    <source>
        <dbReference type="ARBA" id="ARBA00022703"/>
    </source>
</evidence>
<evidence type="ECO:0000256" key="9">
    <source>
        <dbReference type="ARBA" id="ARBA00022687"/>
    </source>
</evidence>
<proteinExistence type="inferred from homology"/>
<keyword evidence="16" id="KW-0458">Lysosome</keyword>
<dbReference type="FunFam" id="2.20.70.10:FF:000032">
    <property type="entry name" value="WW domain containing oxidoreductase"/>
    <property type="match status" value="1"/>
</dbReference>
<evidence type="ECO:0000313" key="20">
    <source>
        <dbReference type="Proteomes" id="UP000007303"/>
    </source>
</evidence>
<dbReference type="Pfam" id="PF00397">
    <property type="entry name" value="WW"/>
    <property type="match status" value="1"/>
</dbReference>
<evidence type="ECO:0000256" key="15">
    <source>
        <dbReference type="ARBA" id="ARBA00023128"/>
    </source>
</evidence>
<dbReference type="PANTHER" id="PTHR24320:SF282">
    <property type="entry name" value="WW DOMAIN-CONTAINING OXIDOREDUCTASE"/>
    <property type="match status" value="1"/>
</dbReference>
<comment type="subcellular location">
    <subcellularLocation>
        <location evidence="3">Cytoplasm</location>
    </subcellularLocation>
    <subcellularLocation>
        <location evidence="4">Golgi apparatus</location>
    </subcellularLocation>
    <subcellularLocation>
        <location evidence="2">Lysosome</location>
    </subcellularLocation>
    <subcellularLocation>
        <location evidence="1">Mitochondrion</location>
    </subcellularLocation>
</comment>
<dbReference type="FunCoup" id="H3D3I3">
    <property type="interactions" value="181"/>
</dbReference>
<dbReference type="HOGENOM" id="CLU_010194_44_0_1"/>
<reference evidence="19" key="3">
    <citation type="submission" date="2025-09" db="UniProtKB">
        <authorList>
            <consortium name="Ensembl"/>
        </authorList>
    </citation>
    <scope>IDENTIFICATION</scope>
</reference>
<dbReference type="AlphaFoldDB" id="H3D3I3"/>
<dbReference type="GeneTree" id="ENSGT00940000157389"/>
<evidence type="ECO:0000256" key="11">
    <source>
        <dbReference type="ARBA" id="ARBA00022737"/>
    </source>
</evidence>
<reference evidence="20" key="1">
    <citation type="journal article" date="2004" name="Nature">
        <title>Genome duplication in the teleost fish Tetraodon nigroviridis reveals the early vertebrate proto-karyotype.</title>
        <authorList>
            <person name="Jaillon O."/>
            <person name="Aury J.-M."/>
            <person name="Brunet F."/>
            <person name="Petit J.-L."/>
            <person name="Stange-Thomann N."/>
            <person name="Mauceli E."/>
            <person name="Bouneau L."/>
            <person name="Fischer C."/>
            <person name="Ozouf-Costaz C."/>
            <person name="Bernot A."/>
            <person name="Nicaud S."/>
            <person name="Jaffe D."/>
            <person name="Fisher S."/>
            <person name="Lutfalla G."/>
            <person name="Dossat C."/>
            <person name="Segurens B."/>
            <person name="Dasilva C."/>
            <person name="Salanoubat M."/>
            <person name="Levy M."/>
            <person name="Boudet N."/>
            <person name="Castellano S."/>
            <person name="Anthouard V."/>
            <person name="Jubin C."/>
            <person name="Castelli V."/>
            <person name="Katinka M."/>
            <person name="Vacherie B."/>
            <person name="Biemont C."/>
            <person name="Skalli Z."/>
            <person name="Cattolico L."/>
            <person name="Poulain J."/>
            <person name="De Berardinis V."/>
            <person name="Cruaud C."/>
            <person name="Duprat S."/>
            <person name="Brottier P."/>
            <person name="Coutanceau J.-P."/>
            <person name="Gouzy J."/>
            <person name="Parra G."/>
            <person name="Lardier G."/>
            <person name="Chapple C."/>
            <person name="McKernan K.J."/>
            <person name="McEwan P."/>
            <person name="Bosak S."/>
            <person name="Kellis M."/>
            <person name="Volff J.-N."/>
            <person name="Guigo R."/>
            <person name="Zody M.C."/>
            <person name="Mesirov J."/>
            <person name="Lindblad-Toh K."/>
            <person name="Birren B."/>
            <person name="Nusbaum C."/>
            <person name="Kahn D."/>
            <person name="Robinson-Rechavi M."/>
            <person name="Laudet V."/>
            <person name="Schachter V."/>
            <person name="Quetier F."/>
            <person name="Saurin W."/>
            <person name="Scarpelli C."/>
            <person name="Wincker P."/>
            <person name="Lander E.S."/>
            <person name="Weissenbach J."/>
            <person name="Roest Crollius H."/>
        </authorList>
    </citation>
    <scope>NUCLEOTIDE SEQUENCE [LARGE SCALE GENOMIC DNA]</scope>
</reference>
<dbReference type="CDD" id="cd00201">
    <property type="entry name" value="WW"/>
    <property type="match status" value="2"/>
</dbReference>
<keyword evidence="12" id="KW-0521">NADP</keyword>
<dbReference type="GO" id="GO:0005794">
    <property type="term" value="C:Golgi apparatus"/>
    <property type="evidence" value="ECO:0007669"/>
    <property type="project" value="UniProtKB-SubCell"/>
</dbReference>
<evidence type="ECO:0000256" key="3">
    <source>
        <dbReference type="ARBA" id="ARBA00004496"/>
    </source>
</evidence>
<dbReference type="InterPro" id="IPR036291">
    <property type="entry name" value="NAD(P)-bd_dom_sf"/>
</dbReference>
<feature type="domain" description="WW" evidence="18">
    <location>
        <begin position="16"/>
        <end position="49"/>
    </location>
</feature>
<evidence type="ECO:0000256" key="17">
    <source>
        <dbReference type="SAM" id="MobiDB-lite"/>
    </source>
</evidence>
<dbReference type="Ensembl" id="ENSTNIT00000015274.1">
    <property type="protein sequence ID" value="ENSTNIP00000015071.1"/>
    <property type="gene ID" value="ENSTNIG00000012107.1"/>
</dbReference>
<keyword evidence="11" id="KW-0677">Repeat</keyword>
<dbReference type="GO" id="GO:0005739">
    <property type="term" value="C:mitochondrion"/>
    <property type="evidence" value="ECO:0007669"/>
    <property type="project" value="UniProtKB-SubCell"/>
</dbReference>
<keyword evidence="13" id="KW-0560">Oxidoreductase</keyword>
<evidence type="ECO:0000256" key="16">
    <source>
        <dbReference type="ARBA" id="ARBA00023228"/>
    </source>
</evidence>
<evidence type="ECO:0000259" key="18">
    <source>
        <dbReference type="PROSITE" id="PS50020"/>
    </source>
</evidence>
<dbReference type="PANTHER" id="PTHR24320">
    <property type="entry name" value="RETINOL DEHYDROGENASE"/>
    <property type="match status" value="1"/>
</dbReference>
<evidence type="ECO:0000256" key="13">
    <source>
        <dbReference type="ARBA" id="ARBA00023002"/>
    </source>
</evidence>
<dbReference type="OMA" id="PPAEKYW"/>
<evidence type="ECO:0000256" key="8">
    <source>
        <dbReference type="ARBA" id="ARBA00022553"/>
    </source>
</evidence>
<keyword evidence="8" id="KW-0597">Phosphoprotein</keyword>
<dbReference type="Gene3D" id="3.40.50.720">
    <property type="entry name" value="NAD(P)-binding Rossmann-like Domain"/>
    <property type="match status" value="1"/>
</dbReference>
<dbReference type="PROSITE" id="PS50020">
    <property type="entry name" value="WW_DOMAIN_2"/>
    <property type="match status" value="2"/>
</dbReference>
<dbReference type="SUPFAM" id="SSF51045">
    <property type="entry name" value="WW domain"/>
    <property type="match status" value="2"/>
</dbReference>
<reference evidence="19" key="2">
    <citation type="submission" date="2025-08" db="UniProtKB">
        <authorList>
            <consortium name="Ensembl"/>
        </authorList>
    </citation>
    <scope>IDENTIFICATION</scope>
</reference>
<keyword evidence="7" id="KW-0963">Cytoplasm</keyword>
<dbReference type="SMART" id="SM00456">
    <property type="entry name" value="WW"/>
    <property type="match status" value="2"/>
</dbReference>
<dbReference type="PRINTS" id="PR00081">
    <property type="entry name" value="GDHRDH"/>
</dbReference>
<sequence length="396" mass="44795">MAALKYAGMDDTDSEDELPPGWEERSTKDGWVYYANHEEMKTQWEHPKTGKKKRCAGDLPYGWEQEIDEEGQIIYVDHINKRSTYFDPRQAFTVEDVVIKPKRYDGNTAALDILQGRDLSDKVVLITGGNSGIGFETARSLALHGAHVIMACRNLSRANKAVGAIQQEWHKARVEAMMCDLASLRSVREFADSFKSRNLPLHILVCNAAVCTQPWSLTEDGLESTFQICHLGHFLLVQCLQDVLRRSAPARVVVVSSESHRFTDLRDSAKQHYWSMLAYNRAKLCNILFSNELHRRLSPYGVTSNAVHPGNMMYTSIHRSWWLMTFLFTLFSVFLRPQQQGAATTVYCALAPELEGLGGMYFNNCFRCLPSAQAQDQSSAASLWQLSEQLLTERSA</sequence>
<keyword evidence="20" id="KW-1185">Reference proteome</keyword>
<dbReference type="FunFam" id="3.40.50.720:FF:000353">
    <property type="entry name" value="WW domain-containing oxidoreductase"/>
    <property type="match status" value="1"/>
</dbReference>
<evidence type="ECO:0000256" key="7">
    <source>
        <dbReference type="ARBA" id="ARBA00022490"/>
    </source>
</evidence>
<evidence type="ECO:0000256" key="6">
    <source>
        <dbReference type="ARBA" id="ARBA00016094"/>
    </source>
</evidence>
<dbReference type="GO" id="GO:0005764">
    <property type="term" value="C:lysosome"/>
    <property type="evidence" value="ECO:0007669"/>
    <property type="project" value="UniProtKB-SubCell"/>
</dbReference>
<accession>H3D3I3</accession>
<dbReference type="GO" id="GO:0016491">
    <property type="term" value="F:oxidoreductase activity"/>
    <property type="evidence" value="ECO:0007669"/>
    <property type="project" value="UniProtKB-KW"/>
</dbReference>
<evidence type="ECO:0000256" key="12">
    <source>
        <dbReference type="ARBA" id="ARBA00022857"/>
    </source>
</evidence>
<dbReference type="Proteomes" id="UP000007303">
    <property type="component" value="Unassembled WGS sequence"/>
</dbReference>
<evidence type="ECO:0000256" key="1">
    <source>
        <dbReference type="ARBA" id="ARBA00004173"/>
    </source>
</evidence>
<dbReference type="STRING" id="99883.ENSTNIP00000015071"/>
<dbReference type="Pfam" id="PF00106">
    <property type="entry name" value="adh_short"/>
    <property type="match status" value="1"/>
</dbReference>
<dbReference type="Gene3D" id="2.20.70.10">
    <property type="match status" value="2"/>
</dbReference>